<evidence type="ECO:0000256" key="1">
    <source>
        <dbReference type="SAM" id="Phobius"/>
    </source>
</evidence>
<protein>
    <submittedName>
        <fullName evidence="2">Uncharacterized protein</fullName>
    </submittedName>
</protein>
<dbReference type="Proteomes" id="UP000723463">
    <property type="component" value="Unassembled WGS sequence"/>
</dbReference>
<evidence type="ECO:0000313" key="2">
    <source>
        <dbReference type="EMBL" id="KAF9541241.1"/>
    </source>
</evidence>
<feature type="transmembrane region" description="Helical" evidence="1">
    <location>
        <begin position="44"/>
        <end position="64"/>
    </location>
</feature>
<keyword evidence="1" id="KW-0472">Membrane</keyword>
<gene>
    <name evidence="2" type="ORF">EC957_003317</name>
</gene>
<dbReference type="AlphaFoldDB" id="A0A9P6K153"/>
<organism evidence="2 3">
    <name type="scientific">Mortierella hygrophila</name>
    <dbReference type="NCBI Taxonomy" id="979708"/>
    <lineage>
        <taxon>Eukaryota</taxon>
        <taxon>Fungi</taxon>
        <taxon>Fungi incertae sedis</taxon>
        <taxon>Mucoromycota</taxon>
        <taxon>Mortierellomycotina</taxon>
        <taxon>Mortierellomycetes</taxon>
        <taxon>Mortierellales</taxon>
        <taxon>Mortierellaceae</taxon>
        <taxon>Mortierella</taxon>
    </lineage>
</organism>
<feature type="transmembrane region" description="Helical" evidence="1">
    <location>
        <begin position="70"/>
        <end position="90"/>
    </location>
</feature>
<proteinExistence type="predicted"/>
<name>A0A9P6K153_9FUNG</name>
<reference evidence="2" key="1">
    <citation type="journal article" date="2020" name="Fungal Divers.">
        <title>Resolving the Mortierellaceae phylogeny through synthesis of multi-gene phylogenetics and phylogenomics.</title>
        <authorList>
            <person name="Vandepol N."/>
            <person name="Liber J."/>
            <person name="Desiro A."/>
            <person name="Na H."/>
            <person name="Kennedy M."/>
            <person name="Barry K."/>
            <person name="Grigoriev I.V."/>
            <person name="Miller A.N."/>
            <person name="O'Donnell K."/>
            <person name="Stajich J.E."/>
            <person name="Bonito G."/>
        </authorList>
    </citation>
    <scope>NUCLEOTIDE SEQUENCE</scope>
    <source>
        <strain evidence="2">NRRL 2591</strain>
    </source>
</reference>
<keyword evidence="1" id="KW-0812">Transmembrane</keyword>
<keyword evidence="1" id="KW-1133">Transmembrane helix</keyword>
<dbReference type="EMBL" id="JAAAXW010000173">
    <property type="protein sequence ID" value="KAF9541241.1"/>
    <property type="molecule type" value="Genomic_DNA"/>
</dbReference>
<comment type="caution">
    <text evidence="2">The sequence shown here is derived from an EMBL/GenBank/DDBJ whole genome shotgun (WGS) entry which is preliminary data.</text>
</comment>
<accession>A0A9P6K153</accession>
<keyword evidence="3" id="KW-1185">Reference proteome</keyword>
<sequence length="200" mass="21650">MAYKPNYKDYLFRLSKTSFEVADLIKEYESEANNHSNGSVTAKIVSTSLAVTGAVAGAGLAVMVPPMAAIGTFVLLAGGSGGISGFISLYDQRKSDIYTTAAAKLNIVQGCSKEFQAPISAIYTKLPRNKQFLQYIKNDTSTATSDNQPDIIRHDSYMAARKEAGRIMQVCSEISQYALDITILNGQVTSRLSQSQITQN</sequence>
<evidence type="ECO:0000313" key="3">
    <source>
        <dbReference type="Proteomes" id="UP000723463"/>
    </source>
</evidence>